<name>A0A0L0BR77_LUCCU</name>
<keyword evidence="2" id="KW-1185">Reference proteome</keyword>
<dbReference type="Proteomes" id="UP000037069">
    <property type="component" value="Unassembled WGS sequence"/>
</dbReference>
<gene>
    <name evidence="1" type="ORF">FF38_13469</name>
</gene>
<dbReference type="AlphaFoldDB" id="A0A0L0BR77"/>
<accession>A0A0L0BR77</accession>
<protein>
    <submittedName>
        <fullName evidence="1">Uncharacterized protein</fullName>
    </submittedName>
</protein>
<comment type="caution">
    <text evidence="1">The sequence shown here is derived from an EMBL/GenBank/DDBJ whole genome shotgun (WGS) entry which is preliminary data.</text>
</comment>
<evidence type="ECO:0000313" key="2">
    <source>
        <dbReference type="Proteomes" id="UP000037069"/>
    </source>
</evidence>
<reference evidence="1 2" key="1">
    <citation type="journal article" date="2015" name="Nat. Commun.">
        <title>Lucilia cuprina genome unlocks parasitic fly biology to underpin future interventions.</title>
        <authorList>
            <person name="Anstead C.A."/>
            <person name="Korhonen P.K."/>
            <person name="Young N.D."/>
            <person name="Hall R.S."/>
            <person name="Jex A.R."/>
            <person name="Murali S.C."/>
            <person name="Hughes D.S."/>
            <person name="Lee S.F."/>
            <person name="Perry T."/>
            <person name="Stroehlein A.J."/>
            <person name="Ansell B.R."/>
            <person name="Breugelmans B."/>
            <person name="Hofmann A."/>
            <person name="Qu J."/>
            <person name="Dugan S."/>
            <person name="Lee S.L."/>
            <person name="Chao H."/>
            <person name="Dinh H."/>
            <person name="Han Y."/>
            <person name="Doddapaneni H.V."/>
            <person name="Worley K.C."/>
            <person name="Muzny D.M."/>
            <person name="Ioannidis P."/>
            <person name="Waterhouse R.M."/>
            <person name="Zdobnov E.M."/>
            <person name="James P.J."/>
            <person name="Bagnall N.H."/>
            <person name="Kotze A.C."/>
            <person name="Gibbs R.A."/>
            <person name="Richards S."/>
            <person name="Batterham P."/>
            <person name="Gasser R.B."/>
        </authorList>
    </citation>
    <scope>NUCLEOTIDE SEQUENCE [LARGE SCALE GENOMIC DNA]</scope>
    <source>
        <strain evidence="1 2">LS</strain>
        <tissue evidence="1">Full body</tissue>
    </source>
</reference>
<organism evidence="1 2">
    <name type="scientific">Lucilia cuprina</name>
    <name type="common">Green bottle fly</name>
    <name type="synonym">Australian sheep blowfly</name>
    <dbReference type="NCBI Taxonomy" id="7375"/>
    <lineage>
        <taxon>Eukaryota</taxon>
        <taxon>Metazoa</taxon>
        <taxon>Ecdysozoa</taxon>
        <taxon>Arthropoda</taxon>
        <taxon>Hexapoda</taxon>
        <taxon>Insecta</taxon>
        <taxon>Pterygota</taxon>
        <taxon>Neoptera</taxon>
        <taxon>Endopterygota</taxon>
        <taxon>Diptera</taxon>
        <taxon>Brachycera</taxon>
        <taxon>Muscomorpha</taxon>
        <taxon>Oestroidea</taxon>
        <taxon>Calliphoridae</taxon>
        <taxon>Luciliinae</taxon>
        <taxon>Lucilia</taxon>
    </lineage>
</organism>
<evidence type="ECO:0000313" key="1">
    <source>
        <dbReference type="EMBL" id="KNC22537.1"/>
    </source>
</evidence>
<proteinExistence type="predicted"/>
<sequence>MSCCDPKHKTNYHKFNANYRLKPITEKFWSPPDKLITEYSKILYYEQEIEKVRKNDARCQLKVPQYTNQTYGWLPGYKIIFLQKCDLNICQTSALQKVAKDLLQQYLRGEKTLNDHCACKRLLEAKDHWKIV</sequence>
<dbReference type="EMBL" id="JRES01001482">
    <property type="protein sequence ID" value="KNC22537.1"/>
    <property type="molecule type" value="Genomic_DNA"/>
</dbReference>